<evidence type="ECO:0000256" key="7">
    <source>
        <dbReference type="ARBA" id="ARBA00022723"/>
    </source>
</evidence>
<keyword evidence="7" id="KW-0479">Metal-binding</keyword>
<keyword evidence="12" id="KW-0482">Metalloprotease</keyword>
<dbReference type="Gene3D" id="3.40.630.10">
    <property type="entry name" value="Zn peptidases"/>
    <property type="match status" value="1"/>
</dbReference>
<evidence type="ECO:0000259" key="16">
    <source>
        <dbReference type="PROSITE" id="PS52035"/>
    </source>
</evidence>
<evidence type="ECO:0000256" key="8">
    <source>
        <dbReference type="ARBA" id="ARBA00022729"/>
    </source>
</evidence>
<name>A0AAJ0HGW6_9PEZI</name>
<dbReference type="AlphaFoldDB" id="A0AAJ0HGW6"/>
<evidence type="ECO:0000256" key="13">
    <source>
        <dbReference type="ARBA" id="ARBA00023145"/>
    </source>
</evidence>
<dbReference type="PROSITE" id="PS52035">
    <property type="entry name" value="PEPTIDASE_M14"/>
    <property type="match status" value="1"/>
</dbReference>
<gene>
    <name evidence="17" type="ORF">B0T25DRAFT_185473</name>
</gene>
<keyword evidence="10" id="KW-0862">Zinc</keyword>
<feature type="active site" description="Proton donor/acceptor" evidence="14">
    <location>
        <position position="385"/>
    </location>
</feature>
<feature type="domain" description="Peptidase M14" evidence="16">
    <location>
        <begin position="118"/>
        <end position="421"/>
    </location>
</feature>
<dbReference type="GO" id="GO:0008270">
    <property type="term" value="F:zinc ion binding"/>
    <property type="evidence" value="ECO:0007669"/>
    <property type="project" value="InterPro"/>
</dbReference>
<evidence type="ECO:0000256" key="12">
    <source>
        <dbReference type="ARBA" id="ARBA00023049"/>
    </source>
</evidence>
<dbReference type="SMART" id="SM00631">
    <property type="entry name" value="Zn_pept"/>
    <property type="match status" value="1"/>
</dbReference>
<dbReference type="PROSITE" id="PS00132">
    <property type="entry name" value="CARBOXYPEPT_ZN_1"/>
    <property type="match status" value="1"/>
</dbReference>
<keyword evidence="8 15" id="KW-0732">Signal</keyword>
<evidence type="ECO:0000256" key="2">
    <source>
        <dbReference type="ARBA" id="ARBA00003091"/>
    </source>
</evidence>
<comment type="similarity">
    <text evidence="4 14">Belongs to the peptidase M14 family.</text>
</comment>
<dbReference type="InterPro" id="IPR057246">
    <property type="entry name" value="CARBOXYPEPT_ZN_1"/>
</dbReference>
<evidence type="ECO:0000256" key="3">
    <source>
        <dbReference type="ARBA" id="ARBA00004613"/>
    </source>
</evidence>
<dbReference type="PANTHER" id="PTHR11705:SF143">
    <property type="entry name" value="SLL0236 PROTEIN"/>
    <property type="match status" value="1"/>
</dbReference>
<dbReference type="GO" id="GO:0006508">
    <property type="term" value="P:proteolysis"/>
    <property type="evidence" value="ECO:0007669"/>
    <property type="project" value="UniProtKB-KW"/>
</dbReference>
<dbReference type="SUPFAM" id="SSF53187">
    <property type="entry name" value="Zn-dependent exopeptidases"/>
    <property type="match status" value="1"/>
</dbReference>
<evidence type="ECO:0000256" key="5">
    <source>
        <dbReference type="ARBA" id="ARBA00022525"/>
    </source>
</evidence>
<evidence type="ECO:0000313" key="17">
    <source>
        <dbReference type="EMBL" id="KAK3352411.1"/>
    </source>
</evidence>
<keyword evidence="17" id="KW-0121">Carboxypeptidase</keyword>
<sequence>MKLSVILLAPLALAAAVPKQESKITYDGYKAFRISTEHDAATVQEKLAGLAVVPFNFNTDEHLDIAIAPEDVAAFEALDLKAEVMHEDLGADIAKEETFSAYEGVSAQAIPSLTWFNSYHAYADHVQFFNDLQGAFPQNSEIFSVGNSGQGRSIFGIHLWGSGGKGSKPAVYFHGTVHAREWITAKVVEYISYNLLVQYSNNTAVKAILDSYDFYIIPFVNPDGFVYTQTTNRLWRKNRQIRTSSSCVGTDMNRNWPYKWEVPGGASTDPCSETYKGQAAGDTTEIKALVAFTQSLKNSKGIKLFIDWHSYGQYILIPYGYNCQVRAANSARQTTLASGLATRIAQSYGTRFTYGPACSTLYATTGDSTDYLTDVGLAEFAWTIELRPTGSSGGGFVLPAAQILPSAIEQWEGMKYLLAAM</sequence>
<evidence type="ECO:0000256" key="11">
    <source>
        <dbReference type="ARBA" id="ARBA00023026"/>
    </source>
</evidence>
<evidence type="ECO:0000256" key="10">
    <source>
        <dbReference type="ARBA" id="ARBA00022833"/>
    </source>
</evidence>
<keyword evidence="18" id="KW-1185">Reference proteome</keyword>
<evidence type="ECO:0000313" key="18">
    <source>
        <dbReference type="Proteomes" id="UP001275084"/>
    </source>
</evidence>
<accession>A0AAJ0HGW6</accession>
<comment type="cofactor">
    <cofactor evidence="1">
        <name>Zn(2+)</name>
        <dbReference type="ChEBI" id="CHEBI:29105"/>
    </cofactor>
</comment>
<dbReference type="SUPFAM" id="SSF54897">
    <property type="entry name" value="Protease propeptides/inhibitors"/>
    <property type="match status" value="1"/>
</dbReference>
<dbReference type="EMBL" id="JAUIQD010000004">
    <property type="protein sequence ID" value="KAK3352411.1"/>
    <property type="molecule type" value="Genomic_DNA"/>
</dbReference>
<dbReference type="Pfam" id="PF00246">
    <property type="entry name" value="Peptidase_M14"/>
    <property type="match status" value="1"/>
</dbReference>
<dbReference type="Proteomes" id="UP001275084">
    <property type="component" value="Unassembled WGS sequence"/>
</dbReference>
<dbReference type="InterPro" id="IPR000834">
    <property type="entry name" value="Peptidase_M14"/>
</dbReference>
<keyword evidence="6" id="KW-0645">Protease</keyword>
<dbReference type="PRINTS" id="PR00765">
    <property type="entry name" value="CRBOXYPTASEA"/>
</dbReference>
<keyword evidence="9" id="KW-0378">Hydrolase</keyword>
<comment type="subcellular location">
    <subcellularLocation>
        <location evidence="3">Secreted</location>
    </subcellularLocation>
</comment>
<evidence type="ECO:0000256" key="4">
    <source>
        <dbReference type="ARBA" id="ARBA00005988"/>
    </source>
</evidence>
<feature type="signal peptide" evidence="15">
    <location>
        <begin position="1"/>
        <end position="16"/>
    </location>
</feature>
<reference evidence="17" key="1">
    <citation type="journal article" date="2023" name="Mol. Phylogenet. Evol.">
        <title>Genome-scale phylogeny and comparative genomics of the fungal order Sordariales.</title>
        <authorList>
            <person name="Hensen N."/>
            <person name="Bonometti L."/>
            <person name="Westerberg I."/>
            <person name="Brannstrom I.O."/>
            <person name="Guillou S."/>
            <person name="Cros-Aarteil S."/>
            <person name="Calhoun S."/>
            <person name="Haridas S."/>
            <person name="Kuo A."/>
            <person name="Mondo S."/>
            <person name="Pangilinan J."/>
            <person name="Riley R."/>
            <person name="LaButti K."/>
            <person name="Andreopoulos B."/>
            <person name="Lipzen A."/>
            <person name="Chen C."/>
            <person name="Yan M."/>
            <person name="Daum C."/>
            <person name="Ng V."/>
            <person name="Clum A."/>
            <person name="Steindorff A."/>
            <person name="Ohm R.A."/>
            <person name="Martin F."/>
            <person name="Silar P."/>
            <person name="Natvig D.O."/>
            <person name="Lalanne C."/>
            <person name="Gautier V."/>
            <person name="Ament-Velasquez S.L."/>
            <person name="Kruys A."/>
            <person name="Hutchinson M.I."/>
            <person name="Powell A.J."/>
            <person name="Barry K."/>
            <person name="Miller A.N."/>
            <person name="Grigoriev I.V."/>
            <person name="Debuchy R."/>
            <person name="Gladieux P."/>
            <person name="Hiltunen Thoren M."/>
            <person name="Johannesson H."/>
        </authorList>
    </citation>
    <scope>NUCLEOTIDE SEQUENCE</scope>
    <source>
        <strain evidence="17">CBS 955.72</strain>
    </source>
</reference>
<reference evidence="17" key="2">
    <citation type="submission" date="2023-06" db="EMBL/GenBank/DDBJ databases">
        <authorList>
            <consortium name="Lawrence Berkeley National Laboratory"/>
            <person name="Haridas S."/>
            <person name="Hensen N."/>
            <person name="Bonometti L."/>
            <person name="Westerberg I."/>
            <person name="Brannstrom I.O."/>
            <person name="Guillou S."/>
            <person name="Cros-Aarteil S."/>
            <person name="Calhoun S."/>
            <person name="Kuo A."/>
            <person name="Mondo S."/>
            <person name="Pangilinan J."/>
            <person name="Riley R."/>
            <person name="Labutti K."/>
            <person name="Andreopoulos B."/>
            <person name="Lipzen A."/>
            <person name="Chen C."/>
            <person name="Yanf M."/>
            <person name="Daum C."/>
            <person name="Ng V."/>
            <person name="Clum A."/>
            <person name="Steindorff A."/>
            <person name="Ohm R."/>
            <person name="Martin F."/>
            <person name="Silar P."/>
            <person name="Natvig D."/>
            <person name="Lalanne C."/>
            <person name="Gautier V."/>
            <person name="Ament-Velasquez S.L."/>
            <person name="Kruys A."/>
            <person name="Hutchinson M.I."/>
            <person name="Powell A.J."/>
            <person name="Barry K."/>
            <person name="Miller A.N."/>
            <person name="Grigoriev I.V."/>
            <person name="Debuchy R."/>
            <person name="Gladieux P."/>
            <person name="Thoren M.H."/>
            <person name="Johannesson H."/>
        </authorList>
    </citation>
    <scope>NUCLEOTIDE SEQUENCE</scope>
    <source>
        <strain evidence="17">CBS 955.72</strain>
    </source>
</reference>
<comment type="function">
    <text evidence="2">Extracellular metalloprotease that contributes to pathogenicity.</text>
</comment>
<keyword evidence="5" id="KW-0964">Secreted</keyword>
<organism evidence="17 18">
    <name type="scientific">Lasiosphaeria hispida</name>
    <dbReference type="NCBI Taxonomy" id="260671"/>
    <lineage>
        <taxon>Eukaryota</taxon>
        <taxon>Fungi</taxon>
        <taxon>Dikarya</taxon>
        <taxon>Ascomycota</taxon>
        <taxon>Pezizomycotina</taxon>
        <taxon>Sordariomycetes</taxon>
        <taxon>Sordariomycetidae</taxon>
        <taxon>Sordariales</taxon>
        <taxon>Lasiosphaeriaceae</taxon>
        <taxon>Lasiosphaeria</taxon>
    </lineage>
</organism>
<dbReference type="GO" id="GO:0004181">
    <property type="term" value="F:metallocarboxypeptidase activity"/>
    <property type="evidence" value="ECO:0007669"/>
    <property type="project" value="InterPro"/>
</dbReference>
<evidence type="ECO:0000256" key="9">
    <source>
        <dbReference type="ARBA" id="ARBA00022801"/>
    </source>
</evidence>
<dbReference type="CDD" id="cd03860">
    <property type="entry name" value="M14_CP_A-B_like"/>
    <property type="match status" value="1"/>
</dbReference>
<keyword evidence="11" id="KW-0843">Virulence</keyword>
<comment type="caution">
    <text evidence="17">The sequence shown here is derived from an EMBL/GenBank/DDBJ whole genome shotgun (WGS) entry which is preliminary data.</text>
</comment>
<evidence type="ECO:0000256" key="1">
    <source>
        <dbReference type="ARBA" id="ARBA00001947"/>
    </source>
</evidence>
<dbReference type="PANTHER" id="PTHR11705">
    <property type="entry name" value="PROTEASE FAMILY M14 CARBOXYPEPTIDASE A,B"/>
    <property type="match status" value="1"/>
</dbReference>
<feature type="chain" id="PRO_5042580501" evidence="15">
    <location>
        <begin position="17"/>
        <end position="421"/>
    </location>
</feature>
<evidence type="ECO:0000256" key="14">
    <source>
        <dbReference type="PROSITE-ProRule" id="PRU01379"/>
    </source>
</evidence>
<dbReference type="GO" id="GO:0005576">
    <property type="term" value="C:extracellular region"/>
    <property type="evidence" value="ECO:0007669"/>
    <property type="project" value="UniProtKB-SubCell"/>
</dbReference>
<dbReference type="FunFam" id="3.40.630.10:FF:000165">
    <property type="entry name" value="Glucan 1,4-alpha-glucosidase, putative"/>
    <property type="match status" value="1"/>
</dbReference>
<protein>
    <submittedName>
        <fullName evidence="17">Zinc carboxypeptidase</fullName>
    </submittedName>
</protein>
<evidence type="ECO:0000256" key="15">
    <source>
        <dbReference type="SAM" id="SignalP"/>
    </source>
</evidence>
<proteinExistence type="inferred from homology"/>
<keyword evidence="13" id="KW-0865">Zymogen</keyword>
<evidence type="ECO:0000256" key="6">
    <source>
        <dbReference type="ARBA" id="ARBA00022670"/>
    </source>
</evidence>